<dbReference type="Gene3D" id="1.25.40.10">
    <property type="entry name" value="Tetratricopeptide repeat domain"/>
    <property type="match status" value="1"/>
</dbReference>
<evidence type="ECO:0000256" key="1">
    <source>
        <dbReference type="ARBA" id="ARBA00022737"/>
    </source>
</evidence>
<reference evidence="4 5" key="1">
    <citation type="journal article" date="2016" name="Sci. Rep.">
        <title>The Dendrobium catenatum Lindl. genome sequence provides insights into polysaccharide synthase, floral development and adaptive evolution.</title>
        <authorList>
            <person name="Zhang G.Q."/>
            <person name="Xu Q."/>
            <person name="Bian C."/>
            <person name="Tsai W.C."/>
            <person name="Yeh C.M."/>
            <person name="Liu K.W."/>
            <person name="Yoshida K."/>
            <person name="Zhang L.S."/>
            <person name="Chang S.B."/>
            <person name="Chen F."/>
            <person name="Shi Y."/>
            <person name="Su Y.Y."/>
            <person name="Zhang Y.Q."/>
            <person name="Chen L.J."/>
            <person name="Yin Y."/>
            <person name="Lin M."/>
            <person name="Huang H."/>
            <person name="Deng H."/>
            <person name="Wang Z.W."/>
            <person name="Zhu S.L."/>
            <person name="Zhao X."/>
            <person name="Deng C."/>
            <person name="Niu S.C."/>
            <person name="Huang J."/>
            <person name="Wang M."/>
            <person name="Liu G.H."/>
            <person name="Yang H.J."/>
            <person name="Xiao X.J."/>
            <person name="Hsiao Y.Y."/>
            <person name="Wu W.L."/>
            <person name="Chen Y.Y."/>
            <person name="Mitsuda N."/>
            <person name="Ohme-Takagi M."/>
            <person name="Luo Y.B."/>
            <person name="Van de Peer Y."/>
            <person name="Liu Z.J."/>
        </authorList>
    </citation>
    <scope>NUCLEOTIDE SEQUENCE [LARGE SCALE GENOMIC DNA]</scope>
    <source>
        <tissue evidence="4">The whole plant</tissue>
    </source>
</reference>
<evidence type="ECO:0000313" key="4">
    <source>
        <dbReference type="EMBL" id="PKU64828.1"/>
    </source>
</evidence>
<dbReference type="PROSITE" id="PS51375">
    <property type="entry name" value="PPR"/>
    <property type="match status" value="1"/>
</dbReference>
<gene>
    <name evidence="4" type="primary">PCMP-E63</name>
    <name evidence="4" type="ORF">MA16_Dca020907</name>
</gene>
<dbReference type="InterPro" id="IPR011990">
    <property type="entry name" value="TPR-like_helical_dom_sf"/>
</dbReference>
<keyword evidence="5" id="KW-1185">Reference proteome</keyword>
<feature type="region of interest" description="Disordered" evidence="3">
    <location>
        <begin position="148"/>
        <end position="231"/>
    </location>
</feature>
<dbReference type="AlphaFoldDB" id="A0A2I0VN43"/>
<dbReference type="InterPro" id="IPR002885">
    <property type="entry name" value="PPR_rpt"/>
</dbReference>
<evidence type="ECO:0000256" key="2">
    <source>
        <dbReference type="PROSITE-ProRule" id="PRU00708"/>
    </source>
</evidence>
<keyword evidence="1" id="KW-0677">Repeat</keyword>
<evidence type="ECO:0000313" key="5">
    <source>
        <dbReference type="Proteomes" id="UP000233837"/>
    </source>
</evidence>
<evidence type="ECO:0000256" key="3">
    <source>
        <dbReference type="SAM" id="MobiDB-lite"/>
    </source>
</evidence>
<dbReference type="EMBL" id="KZ503394">
    <property type="protein sequence ID" value="PKU64828.1"/>
    <property type="molecule type" value="Genomic_DNA"/>
</dbReference>
<name>A0A2I0VN43_9ASPA</name>
<feature type="repeat" description="PPR" evidence="2">
    <location>
        <begin position="278"/>
        <end position="313"/>
    </location>
</feature>
<protein>
    <submittedName>
        <fullName evidence="4">Pentatricopeptide repeat-containing protein</fullName>
    </submittedName>
</protein>
<reference evidence="4 5" key="2">
    <citation type="journal article" date="2017" name="Nature">
        <title>The Apostasia genome and the evolution of orchids.</title>
        <authorList>
            <person name="Zhang G.Q."/>
            <person name="Liu K.W."/>
            <person name="Li Z."/>
            <person name="Lohaus R."/>
            <person name="Hsiao Y.Y."/>
            <person name="Niu S.C."/>
            <person name="Wang J.Y."/>
            <person name="Lin Y.C."/>
            <person name="Xu Q."/>
            <person name="Chen L.J."/>
            <person name="Yoshida K."/>
            <person name="Fujiwara S."/>
            <person name="Wang Z.W."/>
            <person name="Zhang Y.Q."/>
            <person name="Mitsuda N."/>
            <person name="Wang M."/>
            <person name="Liu G.H."/>
            <person name="Pecoraro L."/>
            <person name="Huang H.X."/>
            <person name="Xiao X.J."/>
            <person name="Lin M."/>
            <person name="Wu X.Y."/>
            <person name="Wu W.L."/>
            <person name="Chen Y.Y."/>
            <person name="Chang S.B."/>
            <person name="Sakamoto S."/>
            <person name="Ohme-Takagi M."/>
            <person name="Yagi M."/>
            <person name="Zeng S.J."/>
            <person name="Shen C.Y."/>
            <person name="Yeh C.M."/>
            <person name="Luo Y.B."/>
            <person name="Tsai W.C."/>
            <person name="Van de Peer Y."/>
            <person name="Liu Z.J."/>
        </authorList>
    </citation>
    <scope>NUCLEOTIDE SEQUENCE [LARGE SCALE GENOMIC DNA]</scope>
    <source>
        <tissue evidence="4">The whole plant</tissue>
    </source>
</reference>
<dbReference type="Pfam" id="PF01535">
    <property type="entry name" value="PPR"/>
    <property type="match status" value="3"/>
</dbReference>
<dbReference type="GO" id="GO:0003723">
    <property type="term" value="F:RNA binding"/>
    <property type="evidence" value="ECO:0007669"/>
    <property type="project" value="InterPro"/>
</dbReference>
<accession>A0A2I0VN43</accession>
<proteinExistence type="predicted"/>
<organism evidence="4 5">
    <name type="scientific">Dendrobium catenatum</name>
    <dbReference type="NCBI Taxonomy" id="906689"/>
    <lineage>
        <taxon>Eukaryota</taxon>
        <taxon>Viridiplantae</taxon>
        <taxon>Streptophyta</taxon>
        <taxon>Embryophyta</taxon>
        <taxon>Tracheophyta</taxon>
        <taxon>Spermatophyta</taxon>
        <taxon>Magnoliopsida</taxon>
        <taxon>Liliopsida</taxon>
        <taxon>Asparagales</taxon>
        <taxon>Orchidaceae</taxon>
        <taxon>Epidendroideae</taxon>
        <taxon>Malaxideae</taxon>
        <taxon>Dendrobiinae</taxon>
        <taxon>Dendrobium</taxon>
    </lineage>
</organism>
<dbReference type="GO" id="GO:0009451">
    <property type="term" value="P:RNA modification"/>
    <property type="evidence" value="ECO:0007669"/>
    <property type="project" value="InterPro"/>
</dbReference>
<feature type="compositionally biased region" description="Polar residues" evidence="3">
    <location>
        <begin position="180"/>
        <end position="204"/>
    </location>
</feature>
<dbReference type="InterPro" id="IPR046960">
    <property type="entry name" value="PPR_At4g14850-like_plant"/>
</dbReference>
<sequence length="333" mass="36731">MDCERRSAVDDNRIHKIRLAVDNDRRQGRRAVDNARSWIAFYQAQAKESLDCVDRNLDWIEENLRAIRKIRMSSATIPRYSSSSSLPSSAPCKCHQSCHNYPPLELPLRWHDSPPKYPPLECLMRWRDPPPPQTTSPKSNPIAPLLLQHANNEPTPGDERGSAPDDELDSVPGDKHDSASGIQSSSVARDFASDSSSLPITNKATADPASAGLIGTRTELPSSVPLDSEMQDPTLTTAMPIPSDYITMPSCDVISWTAMLMAYADNGEISKARVPKRNAASWNAMISAYARDPKLLKESYELFSAMPNKNSVTYAAMITGFSRGGMLLQAEEV</sequence>
<dbReference type="Proteomes" id="UP000233837">
    <property type="component" value="Unassembled WGS sequence"/>
</dbReference>
<dbReference type="PANTHER" id="PTHR47926">
    <property type="entry name" value="PENTATRICOPEPTIDE REPEAT-CONTAINING PROTEIN"/>
    <property type="match status" value="1"/>
</dbReference>